<reference evidence="1 2" key="2">
    <citation type="journal article" date="2012" name="Nature">
        <title>Insights into hominid evolution from the gorilla genome sequence.</title>
        <authorList>
            <person name="Scally A."/>
            <person name="Dutheil J.Y."/>
            <person name="Hillier L.W."/>
            <person name="Jordan G.E."/>
            <person name="Goodhead I."/>
            <person name="Herrero J."/>
            <person name="Hobolth A."/>
            <person name="Lappalainen T."/>
            <person name="Mailund T."/>
            <person name="Marques-Bonet T."/>
            <person name="McCarthy S."/>
            <person name="Montgomery S.H."/>
            <person name="Schwalie P.C."/>
            <person name="Tang Y.A."/>
            <person name="Ward M.C."/>
            <person name="Xue Y."/>
            <person name="Yngvadottir B."/>
            <person name="Alkan C."/>
            <person name="Andersen L.N."/>
            <person name="Ayub Q."/>
            <person name="Ball E.V."/>
            <person name="Beal K."/>
            <person name="Bradley B.J."/>
            <person name="Chen Y."/>
            <person name="Clee C.M."/>
            <person name="Fitzgerald S."/>
            <person name="Graves T.A."/>
            <person name="Gu Y."/>
            <person name="Heath P."/>
            <person name="Heger A."/>
            <person name="Karakoc E."/>
            <person name="Kolb-Kokocinski A."/>
            <person name="Laird G.K."/>
            <person name="Lunter G."/>
            <person name="Meader S."/>
            <person name="Mort M."/>
            <person name="Mullikin J.C."/>
            <person name="Munch K."/>
            <person name="O'Connor T.D."/>
            <person name="Phillips A.D."/>
            <person name="Prado-Martinez J."/>
            <person name="Rogers A.S."/>
            <person name="Sajjadian S."/>
            <person name="Schmidt D."/>
            <person name="Shaw K."/>
            <person name="Simpson J.T."/>
            <person name="Stenson P.D."/>
            <person name="Turner D.J."/>
            <person name="Vigilant L."/>
            <person name="Vilella A.J."/>
            <person name="Whitener W."/>
            <person name="Zhu B."/>
            <person name="Cooper D.N."/>
            <person name="de Jong P."/>
            <person name="Dermitzakis E.T."/>
            <person name="Eichler E.E."/>
            <person name="Flicek P."/>
            <person name="Goldman N."/>
            <person name="Mundy N.I."/>
            <person name="Ning Z."/>
            <person name="Odom D.T."/>
            <person name="Ponting C.P."/>
            <person name="Quail M.A."/>
            <person name="Ryder O.A."/>
            <person name="Searle S.M."/>
            <person name="Warren W.C."/>
            <person name="Wilson R.K."/>
            <person name="Schierup M.H."/>
            <person name="Rogers J."/>
            <person name="Tyler-Smith C."/>
            <person name="Durbin R."/>
        </authorList>
    </citation>
    <scope>NUCLEOTIDE SEQUENCE [LARGE SCALE GENOMIC DNA]</scope>
</reference>
<dbReference type="GeneTree" id="ENSGT00550000074846"/>
<dbReference type="EMBL" id="CABD030102020">
    <property type="status" value="NOT_ANNOTATED_CDS"/>
    <property type="molecule type" value="Genomic_DNA"/>
</dbReference>
<protein>
    <submittedName>
        <fullName evidence="1">Uncharacterized protein</fullName>
    </submittedName>
</protein>
<proteinExistence type="predicted"/>
<organism evidence="1 2">
    <name type="scientific">Gorilla gorilla gorilla</name>
    <name type="common">Western lowland gorilla</name>
    <dbReference type="NCBI Taxonomy" id="9595"/>
    <lineage>
        <taxon>Eukaryota</taxon>
        <taxon>Metazoa</taxon>
        <taxon>Chordata</taxon>
        <taxon>Craniata</taxon>
        <taxon>Vertebrata</taxon>
        <taxon>Euteleostomi</taxon>
        <taxon>Mammalia</taxon>
        <taxon>Eutheria</taxon>
        <taxon>Euarchontoglires</taxon>
        <taxon>Primates</taxon>
        <taxon>Haplorrhini</taxon>
        <taxon>Catarrhini</taxon>
        <taxon>Hominidae</taxon>
        <taxon>Gorilla</taxon>
    </lineage>
</organism>
<dbReference type="AlphaFoldDB" id="A0A2I2YZM8"/>
<accession>A0A2I2YZM8</accession>
<dbReference type="Ensembl" id="ENSGGOT00000053715.1">
    <property type="protein sequence ID" value="ENSGGOP00000040436.1"/>
    <property type="gene ID" value="ENSGGOG00000041291.1"/>
</dbReference>
<reference evidence="1" key="4">
    <citation type="submission" date="2025-09" db="UniProtKB">
        <authorList>
            <consortium name="Ensembl"/>
        </authorList>
    </citation>
    <scope>IDENTIFICATION</scope>
</reference>
<reference evidence="2" key="1">
    <citation type="submission" date="2011-05" db="EMBL/GenBank/DDBJ databases">
        <title>Insights into the evolution of the great apes provided by the gorilla genome.</title>
        <authorList>
            <person name="Scally A."/>
        </authorList>
    </citation>
    <scope>NUCLEOTIDE SEQUENCE [LARGE SCALE GENOMIC DNA]</scope>
</reference>
<keyword evidence="2" id="KW-1185">Reference proteome</keyword>
<reference evidence="1" key="3">
    <citation type="submission" date="2025-08" db="UniProtKB">
        <authorList>
            <consortium name="Ensembl"/>
        </authorList>
    </citation>
    <scope>IDENTIFICATION</scope>
</reference>
<dbReference type="Bgee" id="ENSGGOG00000041291">
    <property type="expression patterns" value="Expressed in heart and 3 other cell types or tissues"/>
</dbReference>
<evidence type="ECO:0000313" key="2">
    <source>
        <dbReference type="Proteomes" id="UP000001519"/>
    </source>
</evidence>
<evidence type="ECO:0000313" key="1">
    <source>
        <dbReference type="Ensembl" id="ENSGGOP00000040436.1"/>
    </source>
</evidence>
<name>A0A2I2YZM8_GORGO</name>
<dbReference type="Proteomes" id="UP000001519">
    <property type="component" value="Chromosome 16"/>
</dbReference>
<sequence>VLSVCVSAAVARDLTRWAGLVSRNALGSSFIAARNLHASNTHLQKTGTAEMSSVLKERDLGADTSPDLEETGGCYLCGCKGVS</sequence>